<reference evidence="2 3" key="1">
    <citation type="journal article" date="2017" name="Front. Microbiol.">
        <title>Labilibaculum manganireducens gen. nov., sp. nov. and Labilibaculum filiforme sp. nov., Novel Bacteroidetes Isolated from Subsurface Sediments of the Baltic Sea.</title>
        <authorList>
            <person name="Vandieken V."/>
            <person name="Marshall I.P."/>
            <person name="Niemann H."/>
            <person name="Engelen B."/>
            <person name="Cypionka H."/>
        </authorList>
    </citation>
    <scope>NUCLEOTIDE SEQUENCE [LARGE SCALE GENOMIC DNA]</scope>
    <source>
        <strain evidence="2 3">59.16B</strain>
    </source>
</reference>
<gene>
    <name evidence="2" type="ORF">BZG02_02980</name>
</gene>
<dbReference type="PANTHER" id="PTHR43581">
    <property type="entry name" value="ATP/GTP PHOSPHATASE"/>
    <property type="match status" value="1"/>
</dbReference>
<protein>
    <recommendedName>
        <fullName evidence="1">Endonuclease GajA/Old nuclease/RecF-like AAA domain-containing protein</fullName>
    </recommendedName>
</protein>
<proteinExistence type="predicted"/>
<dbReference type="Proteomes" id="UP000233535">
    <property type="component" value="Unassembled WGS sequence"/>
</dbReference>
<dbReference type="Gene3D" id="3.40.50.300">
    <property type="entry name" value="P-loop containing nucleotide triphosphate hydrolases"/>
    <property type="match status" value="1"/>
</dbReference>
<dbReference type="SUPFAM" id="SSF52540">
    <property type="entry name" value="P-loop containing nucleoside triphosphate hydrolases"/>
    <property type="match status" value="1"/>
</dbReference>
<evidence type="ECO:0000313" key="3">
    <source>
        <dbReference type="Proteomes" id="UP000233535"/>
    </source>
</evidence>
<dbReference type="InterPro" id="IPR051396">
    <property type="entry name" value="Bact_Antivir_Def_Nuclease"/>
</dbReference>
<dbReference type="InterPro" id="IPR027417">
    <property type="entry name" value="P-loop_NTPase"/>
</dbReference>
<dbReference type="Pfam" id="PF13175">
    <property type="entry name" value="AAA_15"/>
    <property type="match status" value="1"/>
</dbReference>
<accession>A0A2N3I3C2</accession>
<dbReference type="RefSeq" id="WP_101259927.1">
    <property type="nucleotide sequence ID" value="NZ_MVDD01000002.1"/>
</dbReference>
<dbReference type="OrthoDB" id="9815944at2"/>
<dbReference type="InterPro" id="IPR041685">
    <property type="entry name" value="AAA_GajA/Old/RecF-like"/>
</dbReference>
<keyword evidence="3" id="KW-1185">Reference proteome</keyword>
<evidence type="ECO:0000313" key="2">
    <source>
        <dbReference type="EMBL" id="PKQ64830.1"/>
    </source>
</evidence>
<comment type="caution">
    <text evidence="2">The sequence shown here is derived from an EMBL/GenBank/DDBJ whole genome shotgun (WGS) entry which is preliminary data.</text>
</comment>
<name>A0A2N3I3C2_9BACT</name>
<organism evidence="2 3">
    <name type="scientific">Labilibaculum filiforme</name>
    <dbReference type="NCBI Taxonomy" id="1940526"/>
    <lineage>
        <taxon>Bacteria</taxon>
        <taxon>Pseudomonadati</taxon>
        <taxon>Bacteroidota</taxon>
        <taxon>Bacteroidia</taxon>
        <taxon>Marinilabiliales</taxon>
        <taxon>Marinifilaceae</taxon>
        <taxon>Labilibaculum</taxon>
    </lineage>
</organism>
<dbReference type="AlphaFoldDB" id="A0A2N3I3C2"/>
<dbReference type="EMBL" id="MVDD01000002">
    <property type="protein sequence ID" value="PKQ64830.1"/>
    <property type="molecule type" value="Genomic_DNA"/>
</dbReference>
<dbReference type="PANTHER" id="PTHR43581:SF4">
    <property type="entry name" value="ATP_GTP PHOSPHATASE"/>
    <property type="match status" value="1"/>
</dbReference>
<sequence length="651" mass="75997">MISSLFIRHFKIYKGISFIPISEGNGFSSLIGENGVGKSSVLEAIDCVFNWKNNQDWPINNEAKLEGGLGGSNIPFIAPIFVIKKDKLRNKLKDDVKFYEKAEKLSNFLWETTQKTKSKALNEFYRHRDELKEVYNRDNYFLIIIGKKYNEQGIYFGSFHTYIDFILDNPAIKPDEDEIQSYFKGFFEYIVSHYSYIYIPVETDVHTYTKLETQDMQKLMDKNIQSEIEKAIRPGTLKQINKDLGEFVNEIERILQIYEYKGHHKNSLTMPDLVSKIIEAYFSIKILNRKFENSKRIPVNELSSGEKRKALIDVAYSFLLTNQDRESNIILAIDEPEASLHISNCFSQFEKLIGISKLNHQIIISTHWYGYLPIVSNGSATSLRRNGKNDISVDYFNLYNYRESITQSRKKIKGVLPVDYNIKSYNDLVQSIIFSLIADTPYNWIICEGQSEKIYFEEIFKDEINSKNLRILPLGSFKEVKKLYNYLLSPIKDPDYNIKGKVICLIDTDSERVEIQYEKNRNLFFERLLNKNNKETLLVEVNNVASSPPTEIEDCLNPVLFYQTLLEFSDEYEKLDEILKNNTLLSEATNSAGFLDLKTSESKTIKDFFDDHLGYNKIRFAKKYVEIMKKPFYQQEIDLQWINTLKKIINN</sequence>
<evidence type="ECO:0000259" key="1">
    <source>
        <dbReference type="Pfam" id="PF13175"/>
    </source>
</evidence>
<feature type="domain" description="Endonuclease GajA/Old nuclease/RecF-like AAA" evidence="1">
    <location>
        <begin position="1"/>
        <end position="367"/>
    </location>
</feature>